<evidence type="ECO:0000256" key="8">
    <source>
        <dbReference type="ARBA" id="ARBA00022807"/>
    </source>
</evidence>
<evidence type="ECO:0000313" key="13">
    <source>
        <dbReference type="Proteomes" id="UP000004846"/>
    </source>
</evidence>
<reference evidence="12 13" key="1">
    <citation type="submission" date="2010-07" db="EMBL/GenBank/DDBJ databases">
        <authorList>
            <person name="Sid Ahmed O."/>
        </authorList>
    </citation>
    <scope>NUCLEOTIDE SEQUENCE [LARGE SCALE GENOMIC DNA]</scope>
    <source>
        <strain evidence="12 13">TX4248</strain>
    </source>
</reference>
<dbReference type="InterPro" id="IPR016125">
    <property type="entry name" value="Peptidase_C15-like"/>
</dbReference>
<dbReference type="InterPro" id="IPR033693">
    <property type="entry name" value="PGPEP1_Glu_AS"/>
</dbReference>
<dbReference type="GO" id="GO:0006508">
    <property type="term" value="P:proteolysis"/>
    <property type="evidence" value="ECO:0007669"/>
    <property type="project" value="UniProtKB-KW"/>
</dbReference>
<proteinExistence type="inferred from homology"/>
<dbReference type="InterPro" id="IPR036440">
    <property type="entry name" value="Peptidase_C15-like_sf"/>
</dbReference>
<dbReference type="Pfam" id="PF01470">
    <property type="entry name" value="Peptidase_C15"/>
    <property type="match status" value="1"/>
</dbReference>
<name>A0A125W532_ENTFL</name>
<dbReference type="NCBIfam" id="TIGR00504">
    <property type="entry name" value="pyro_pdase"/>
    <property type="match status" value="1"/>
</dbReference>
<comment type="catalytic activity">
    <reaction evidence="1 9 10">
        <text>Release of an N-terminal pyroglutamyl group from a polypeptide, the second amino acid generally not being Pro.</text>
        <dbReference type="EC" id="3.4.19.3"/>
    </reaction>
</comment>
<feature type="active site" evidence="9 10">
    <location>
        <position position="81"/>
    </location>
</feature>
<dbReference type="PIRSF" id="PIRSF015592">
    <property type="entry name" value="Prld-crbxl_pptds"/>
    <property type="match status" value="1"/>
</dbReference>
<evidence type="ECO:0000256" key="3">
    <source>
        <dbReference type="ARBA" id="ARBA00004496"/>
    </source>
</evidence>
<dbReference type="Proteomes" id="UP000004846">
    <property type="component" value="Unassembled WGS sequence"/>
</dbReference>
<feature type="active site" evidence="9">
    <location>
        <position position="168"/>
    </location>
</feature>
<dbReference type="FunFam" id="3.40.630.20:FF:000001">
    <property type="entry name" value="Pyrrolidone-carboxylate peptidase"/>
    <property type="match status" value="1"/>
</dbReference>
<evidence type="ECO:0000256" key="7">
    <source>
        <dbReference type="ARBA" id="ARBA00022801"/>
    </source>
</evidence>
<evidence type="ECO:0000256" key="4">
    <source>
        <dbReference type="ARBA" id="ARBA00006641"/>
    </source>
</evidence>
<dbReference type="PRINTS" id="PR00706">
    <property type="entry name" value="PYROGLUPTASE"/>
</dbReference>
<comment type="function">
    <text evidence="2 9">Removes 5-oxoproline from various penultimate amino acid residues except L-proline.</text>
</comment>
<accession>A0A125W532</accession>
<keyword evidence="6 9" id="KW-0645">Protease</keyword>
<dbReference type="GO" id="GO:0005829">
    <property type="term" value="C:cytosol"/>
    <property type="evidence" value="ECO:0007669"/>
    <property type="project" value="InterPro"/>
</dbReference>
<dbReference type="NCBIfam" id="NF009676">
    <property type="entry name" value="PRK13197.1"/>
    <property type="match status" value="1"/>
</dbReference>
<evidence type="ECO:0000256" key="10">
    <source>
        <dbReference type="PROSITE-ProRule" id="PRU10076"/>
    </source>
</evidence>
<evidence type="ECO:0000256" key="11">
    <source>
        <dbReference type="PROSITE-ProRule" id="PRU10077"/>
    </source>
</evidence>
<dbReference type="InterPro" id="IPR033694">
    <property type="entry name" value="PGPEP1_Cys_AS"/>
</dbReference>
<dbReference type="CDD" id="cd00501">
    <property type="entry name" value="Peptidase_C15"/>
    <property type="match status" value="1"/>
</dbReference>
<dbReference type="InterPro" id="IPR000816">
    <property type="entry name" value="Peptidase_C15"/>
</dbReference>
<dbReference type="EC" id="3.4.19.3" evidence="9"/>
<dbReference type="Gene3D" id="3.40.630.20">
    <property type="entry name" value="Peptidase C15, pyroglutamyl peptidase I-like"/>
    <property type="match status" value="1"/>
</dbReference>
<dbReference type="PROSITE" id="PS01334">
    <property type="entry name" value="PYRASE_CYS"/>
    <property type="match status" value="1"/>
</dbReference>
<comment type="similarity">
    <text evidence="4 9">Belongs to the peptidase C15 family.</text>
</comment>
<evidence type="ECO:0000256" key="5">
    <source>
        <dbReference type="ARBA" id="ARBA00022490"/>
    </source>
</evidence>
<evidence type="ECO:0000256" key="2">
    <source>
        <dbReference type="ARBA" id="ARBA00002280"/>
    </source>
</evidence>
<comment type="caution">
    <text evidence="12">The sequence shown here is derived from an EMBL/GenBank/DDBJ whole genome shotgun (WGS) entry which is preliminary data.</text>
</comment>
<dbReference type="EMBL" id="AEBR01000071">
    <property type="protein sequence ID" value="EFM82246.1"/>
    <property type="molecule type" value="Genomic_DNA"/>
</dbReference>
<dbReference type="PANTHER" id="PTHR23402:SF1">
    <property type="entry name" value="PYROGLUTAMYL-PEPTIDASE I"/>
    <property type="match status" value="1"/>
</dbReference>
<comment type="subunit">
    <text evidence="9">Homotetramer.</text>
</comment>
<dbReference type="HOGENOM" id="CLU_043960_4_0_9"/>
<dbReference type="PANTHER" id="PTHR23402">
    <property type="entry name" value="PROTEASE FAMILY C15 PYROGLUTAMYL-PEPTIDASE I-RELATED"/>
    <property type="match status" value="1"/>
</dbReference>
<feature type="active site" evidence="9 11">
    <location>
        <position position="144"/>
    </location>
</feature>
<comment type="subcellular location">
    <subcellularLocation>
        <location evidence="3 9">Cytoplasm</location>
    </subcellularLocation>
</comment>
<dbReference type="HAMAP" id="MF_00417">
    <property type="entry name" value="Pyrrolid_peptidase"/>
    <property type="match status" value="1"/>
</dbReference>
<keyword evidence="5 9" id="KW-0963">Cytoplasm</keyword>
<dbReference type="AlphaFoldDB" id="A0A125W532"/>
<evidence type="ECO:0000256" key="1">
    <source>
        <dbReference type="ARBA" id="ARBA00001770"/>
    </source>
</evidence>
<gene>
    <name evidence="9 12" type="primary">pcp</name>
    <name evidence="12" type="ORF">HMPREF9498_02180</name>
</gene>
<keyword evidence="8 9" id="KW-0788">Thiol protease</keyword>
<evidence type="ECO:0000313" key="12">
    <source>
        <dbReference type="EMBL" id="EFM82246.1"/>
    </source>
</evidence>
<dbReference type="InterPro" id="IPR029762">
    <property type="entry name" value="PGP-I_bact-type"/>
</dbReference>
<sequence length="216" mass="23310">MIEMKVVVTGFDPFGGEAINPAFEAVKKLPAEIAGAEIIKVEVPTVFGTSGEKVAEAIETHQPDMVICVGQAGGRQTVTVEKVAINLAEARIPDNAGQQPSDVPLVEDGATAYFTNLPIKAMVKNCHDHQLPAAISYTAGTFVCNDIMYHLLHLINTKYPTIRGGFIHVPFLPEQTIDKPTFASMSLEAITDSLFYMIEAAVKTQEDIQLQGGTTH</sequence>
<evidence type="ECO:0000256" key="6">
    <source>
        <dbReference type="ARBA" id="ARBA00022670"/>
    </source>
</evidence>
<organism evidence="12 13">
    <name type="scientific">Enterococcus faecalis TX4248</name>
    <dbReference type="NCBI Taxonomy" id="749495"/>
    <lineage>
        <taxon>Bacteria</taxon>
        <taxon>Bacillati</taxon>
        <taxon>Bacillota</taxon>
        <taxon>Bacilli</taxon>
        <taxon>Lactobacillales</taxon>
        <taxon>Enterococcaceae</taxon>
        <taxon>Enterococcus</taxon>
    </lineage>
</organism>
<keyword evidence="7 9" id="KW-0378">Hydrolase</keyword>
<dbReference type="SUPFAM" id="SSF53182">
    <property type="entry name" value="Pyrrolidone carboxyl peptidase (pyroglutamate aminopeptidase)"/>
    <property type="match status" value="1"/>
</dbReference>
<protein>
    <recommendedName>
        <fullName evidence="9">Pyrrolidone-carboxylate peptidase</fullName>
        <ecNumber evidence="9">3.4.19.3</ecNumber>
    </recommendedName>
    <alternativeName>
        <fullName evidence="9">5-oxoprolyl-peptidase</fullName>
    </alternativeName>
    <alternativeName>
        <fullName evidence="9">Pyroglutamyl-peptidase I</fullName>
        <shortName evidence="9">PGP-I</shortName>
        <shortName evidence="9">Pyrase</shortName>
    </alternativeName>
</protein>
<dbReference type="GO" id="GO:0016920">
    <property type="term" value="F:pyroglutamyl-peptidase activity"/>
    <property type="evidence" value="ECO:0007669"/>
    <property type="project" value="UniProtKB-UniRule"/>
</dbReference>
<dbReference type="PROSITE" id="PS01333">
    <property type="entry name" value="PYRASE_GLU"/>
    <property type="match status" value="1"/>
</dbReference>
<evidence type="ECO:0000256" key="9">
    <source>
        <dbReference type="HAMAP-Rule" id="MF_00417"/>
    </source>
</evidence>